<organism evidence="1 2">
    <name type="scientific">Pseudomonas fluorescens</name>
    <dbReference type="NCBI Taxonomy" id="294"/>
    <lineage>
        <taxon>Bacteria</taxon>
        <taxon>Pseudomonadati</taxon>
        <taxon>Pseudomonadota</taxon>
        <taxon>Gammaproteobacteria</taxon>
        <taxon>Pseudomonadales</taxon>
        <taxon>Pseudomonadaceae</taxon>
        <taxon>Pseudomonas</taxon>
    </lineage>
</organism>
<proteinExistence type="predicted"/>
<sequence>MTDKNEAVANALELLMINQNGIDAAIEELAKWVAERGSTVIADNAVSALQVLDLNAEGITSAIHLLRQEQT</sequence>
<accession>A0A5E6WB82</accession>
<evidence type="ECO:0000313" key="2">
    <source>
        <dbReference type="Proteomes" id="UP000344274"/>
    </source>
</evidence>
<dbReference type="AlphaFoldDB" id="A0A5E6WB82"/>
<name>A0A5E6WB82_PSEFL</name>
<protein>
    <submittedName>
        <fullName evidence="1">Uncharacterized protein</fullName>
    </submittedName>
</protein>
<dbReference type="EMBL" id="CABVHB010000049">
    <property type="protein sequence ID" value="VVN25943.1"/>
    <property type="molecule type" value="Genomic_DNA"/>
</dbReference>
<dbReference type="Proteomes" id="UP000344274">
    <property type="component" value="Unassembled WGS sequence"/>
</dbReference>
<dbReference type="RefSeq" id="WP_154947639.1">
    <property type="nucleotide sequence ID" value="NZ_CABVHB010000049.1"/>
</dbReference>
<evidence type="ECO:0000313" key="1">
    <source>
        <dbReference type="EMBL" id="VVN25943.1"/>
    </source>
</evidence>
<gene>
    <name evidence="1" type="ORF">PS673_04551</name>
</gene>
<reference evidence="1 2" key="1">
    <citation type="submission" date="2019-09" db="EMBL/GenBank/DDBJ databases">
        <authorList>
            <person name="Chandra G."/>
            <person name="Truman W A."/>
        </authorList>
    </citation>
    <scope>NUCLEOTIDE SEQUENCE [LARGE SCALE GENOMIC DNA]</scope>
    <source>
        <strain evidence="1">PS673</strain>
    </source>
</reference>